<evidence type="ECO:0000313" key="1">
    <source>
        <dbReference type="EMBL" id="MFH4984870.1"/>
    </source>
</evidence>
<gene>
    <name evidence="1" type="ORF">AB6A40_011579</name>
</gene>
<evidence type="ECO:0008006" key="3">
    <source>
        <dbReference type="Google" id="ProtNLM"/>
    </source>
</evidence>
<organism evidence="1 2">
    <name type="scientific">Gnathostoma spinigerum</name>
    <dbReference type="NCBI Taxonomy" id="75299"/>
    <lineage>
        <taxon>Eukaryota</taxon>
        <taxon>Metazoa</taxon>
        <taxon>Ecdysozoa</taxon>
        <taxon>Nematoda</taxon>
        <taxon>Chromadorea</taxon>
        <taxon>Rhabditida</taxon>
        <taxon>Spirurina</taxon>
        <taxon>Gnathostomatomorpha</taxon>
        <taxon>Gnathostomatoidea</taxon>
        <taxon>Gnathostomatidae</taxon>
        <taxon>Gnathostoma</taxon>
    </lineage>
</organism>
<evidence type="ECO:0000313" key="2">
    <source>
        <dbReference type="Proteomes" id="UP001608902"/>
    </source>
</evidence>
<protein>
    <recommendedName>
        <fullName evidence="3">Amino acid transporter transmembrane domain-containing protein</fullName>
    </recommendedName>
</protein>
<dbReference type="Proteomes" id="UP001608902">
    <property type="component" value="Unassembled WGS sequence"/>
</dbReference>
<name>A0ABD6F4T8_9BILA</name>
<accession>A0ABD6F4T8</accession>
<keyword evidence="2" id="KW-1185">Reference proteome</keyword>
<dbReference type="AlphaFoldDB" id="A0ABD6F4T8"/>
<comment type="caution">
    <text evidence="1">The sequence shown here is derived from an EMBL/GenBank/DDBJ whole genome shotgun (WGS) entry which is preliminary data.</text>
</comment>
<reference evidence="1 2" key="1">
    <citation type="submission" date="2024-08" db="EMBL/GenBank/DDBJ databases">
        <title>Gnathostoma spinigerum genome.</title>
        <authorList>
            <person name="Gonzalez-Bertolin B."/>
            <person name="Monzon S."/>
            <person name="Zaballos A."/>
            <person name="Jimenez P."/>
            <person name="Dekumyoy P."/>
            <person name="Varona S."/>
            <person name="Cuesta I."/>
            <person name="Sumanam S."/>
            <person name="Adisakwattana P."/>
            <person name="Gasser R.B."/>
            <person name="Hernandez-Gonzalez A."/>
            <person name="Young N.D."/>
            <person name="Perteguer M.J."/>
        </authorList>
    </citation>
    <scope>NUCLEOTIDE SEQUENCE [LARGE SCALE GENOMIC DNA]</scope>
    <source>
        <strain evidence="1">AL3</strain>
        <tissue evidence="1">Liver</tissue>
    </source>
</reference>
<sequence length="86" mass="9461">MAILTNGGDRLYGGPYFLISCSLGKEVGWIGTSLLFIANISYVVMNCSLIGETVTRFVHSVPHFTPEFIANCMNGVSNEFHLFNNL</sequence>
<proteinExistence type="predicted"/>
<dbReference type="EMBL" id="JBGFUD010022495">
    <property type="protein sequence ID" value="MFH4984870.1"/>
    <property type="molecule type" value="Genomic_DNA"/>
</dbReference>